<feature type="binding site" evidence="7">
    <location>
        <begin position="53"/>
        <end position="55"/>
    </location>
    <ligand>
        <name>ATP</name>
        <dbReference type="ChEBI" id="CHEBI:30616"/>
    </ligand>
</feature>
<keyword evidence="2 7" id="KW-0816">Tricarboxylic acid cycle</keyword>
<evidence type="ECO:0000256" key="2">
    <source>
        <dbReference type="ARBA" id="ARBA00022532"/>
    </source>
</evidence>
<dbReference type="RefSeq" id="WP_336613447.1">
    <property type="nucleotide sequence ID" value="NZ_JADBHS010000003.1"/>
</dbReference>
<comment type="similarity">
    <text evidence="1 7">Belongs to the succinate/malate CoA ligase beta subunit family.</text>
</comment>
<dbReference type="InterPro" id="IPR011761">
    <property type="entry name" value="ATP-grasp"/>
</dbReference>
<dbReference type="InterPro" id="IPR005811">
    <property type="entry name" value="SUCC_ACL_C"/>
</dbReference>
<comment type="function">
    <text evidence="7">Succinyl-CoA synthetase functions in the citric acid cycle (TCA), coupling the hydrolysis of succinyl-CoA to the synthesis of either ATP or GTP and thus represents the only step of substrate-level phosphorylation in the TCA. The beta subunit provides nucleotide specificity of the enzyme and binds the substrate succinate, while the binding sites for coenzyme A and phosphate are found in the alpha subunit.</text>
</comment>
<dbReference type="InterPro" id="IPR017866">
    <property type="entry name" value="Succ-CoA_synthase_bsu_CS"/>
</dbReference>
<dbReference type="InterPro" id="IPR013815">
    <property type="entry name" value="ATP_grasp_subdomain_1"/>
</dbReference>
<dbReference type="InterPro" id="IPR016102">
    <property type="entry name" value="Succinyl-CoA_synth-like"/>
</dbReference>
<evidence type="ECO:0000313" key="10">
    <source>
        <dbReference type="EMBL" id="MBE2985972.1"/>
    </source>
</evidence>
<dbReference type="EC" id="6.2.1.5" evidence="7"/>
<comment type="catalytic activity">
    <reaction evidence="7">
        <text>succinate + ATP + CoA = succinyl-CoA + ADP + phosphate</text>
        <dbReference type="Rhea" id="RHEA:17661"/>
        <dbReference type="ChEBI" id="CHEBI:30031"/>
        <dbReference type="ChEBI" id="CHEBI:30616"/>
        <dbReference type="ChEBI" id="CHEBI:43474"/>
        <dbReference type="ChEBI" id="CHEBI:57287"/>
        <dbReference type="ChEBI" id="CHEBI:57292"/>
        <dbReference type="ChEBI" id="CHEBI:456216"/>
        <dbReference type="EC" id="6.2.1.5"/>
    </reaction>
</comment>
<dbReference type="Pfam" id="PF00549">
    <property type="entry name" value="Ligase_CoA"/>
    <property type="match status" value="1"/>
</dbReference>
<dbReference type="SUPFAM" id="SSF56059">
    <property type="entry name" value="Glutathione synthetase ATP-binding domain-like"/>
    <property type="match status" value="1"/>
</dbReference>
<keyword evidence="7 8" id="KW-0067">ATP-binding</keyword>
<dbReference type="PROSITE" id="PS50975">
    <property type="entry name" value="ATP_GRASP"/>
    <property type="match status" value="1"/>
</dbReference>
<dbReference type="Gene3D" id="3.30.1490.20">
    <property type="entry name" value="ATP-grasp fold, A domain"/>
    <property type="match status" value="1"/>
</dbReference>
<dbReference type="AlphaFoldDB" id="A0ABD4JHV0"/>
<dbReference type="PROSITE" id="PS01217">
    <property type="entry name" value="SUCCINYL_COA_LIG_3"/>
    <property type="match status" value="1"/>
</dbReference>
<evidence type="ECO:0000256" key="5">
    <source>
        <dbReference type="ARBA" id="ARBA00022741"/>
    </source>
</evidence>
<comment type="catalytic activity">
    <reaction evidence="7">
        <text>GTP + succinate + CoA = succinyl-CoA + GDP + phosphate</text>
        <dbReference type="Rhea" id="RHEA:22120"/>
        <dbReference type="ChEBI" id="CHEBI:30031"/>
        <dbReference type="ChEBI" id="CHEBI:37565"/>
        <dbReference type="ChEBI" id="CHEBI:43474"/>
        <dbReference type="ChEBI" id="CHEBI:57287"/>
        <dbReference type="ChEBI" id="CHEBI:57292"/>
        <dbReference type="ChEBI" id="CHEBI:58189"/>
    </reaction>
</comment>
<dbReference type="FunFam" id="3.30.1490.20:FF:000002">
    <property type="entry name" value="Succinate--CoA ligase [ADP-forming] subunit beta"/>
    <property type="match status" value="1"/>
</dbReference>
<dbReference type="GO" id="GO:0005524">
    <property type="term" value="F:ATP binding"/>
    <property type="evidence" value="ECO:0007669"/>
    <property type="project" value="UniProtKB-UniRule"/>
</dbReference>
<keyword evidence="5 7" id="KW-0547">Nucleotide-binding</keyword>
<dbReference type="Gene3D" id="3.30.470.20">
    <property type="entry name" value="ATP-grasp fold, B domain"/>
    <property type="match status" value="1"/>
</dbReference>
<dbReference type="GO" id="GO:0000287">
    <property type="term" value="F:magnesium ion binding"/>
    <property type="evidence" value="ECO:0007669"/>
    <property type="project" value="UniProtKB-UniRule"/>
</dbReference>
<dbReference type="Proteomes" id="UP001318760">
    <property type="component" value="Unassembled WGS sequence"/>
</dbReference>
<evidence type="ECO:0000259" key="9">
    <source>
        <dbReference type="PROSITE" id="PS50975"/>
    </source>
</evidence>
<dbReference type="FunFam" id="3.30.470.20:FF:000002">
    <property type="entry name" value="Succinate--CoA ligase [ADP-forming] subunit beta"/>
    <property type="match status" value="1"/>
</dbReference>
<feature type="binding site" evidence="7">
    <location>
        <position position="102"/>
    </location>
    <ligand>
        <name>ATP</name>
        <dbReference type="ChEBI" id="CHEBI:30616"/>
    </ligand>
</feature>
<comment type="subunit">
    <text evidence="7">Heterotetramer of two alpha and two beta subunits.</text>
</comment>
<dbReference type="PANTHER" id="PTHR11815">
    <property type="entry name" value="SUCCINYL-COA SYNTHETASE BETA CHAIN"/>
    <property type="match status" value="1"/>
</dbReference>
<comment type="cofactor">
    <cofactor evidence="7">
        <name>Mg(2+)</name>
        <dbReference type="ChEBI" id="CHEBI:18420"/>
    </cofactor>
    <text evidence="7">Binds 1 Mg(2+) ion per subunit.</text>
</comment>
<dbReference type="GO" id="GO:0006099">
    <property type="term" value="P:tricarboxylic acid cycle"/>
    <property type="evidence" value="ECO:0007669"/>
    <property type="project" value="UniProtKB-UniRule"/>
</dbReference>
<dbReference type="NCBIfam" id="NF001913">
    <property type="entry name" value="PRK00696.1"/>
    <property type="match status" value="1"/>
</dbReference>
<evidence type="ECO:0000256" key="1">
    <source>
        <dbReference type="ARBA" id="ARBA00009182"/>
    </source>
</evidence>
<feature type="binding site" evidence="7">
    <location>
        <position position="213"/>
    </location>
    <ligand>
        <name>Mg(2+)</name>
        <dbReference type="ChEBI" id="CHEBI:18420"/>
    </ligand>
</feature>
<feature type="binding site" evidence="7">
    <location>
        <begin position="321"/>
        <end position="323"/>
    </location>
    <ligand>
        <name>substrate</name>
        <note>ligand shared with subunit alpha</note>
    </ligand>
</feature>
<dbReference type="EMBL" id="JADBHS010000003">
    <property type="protein sequence ID" value="MBE2985972.1"/>
    <property type="molecule type" value="Genomic_DNA"/>
</dbReference>
<dbReference type="GO" id="GO:0004775">
    <property type="term" value="F:succinate-CoA ligase (ADP-forming) activity"/>
    <property type="evidence" value="ECO:0007669"/>
    <property type="project" value="UniProtKB-UniRule"/>
</dbReference>
<gene>
    <name evidence="7 10" type="primary">sucC</name>
    <name evidence="10" type="ORF">CCAL12919_02310</name>
</gene>
<comment type="caution">
    <text evidence="10">The sequence shown here is derived from an EMBL/GenBank/DDBJ whole genome shotgun (WGS) entry which is preliminary data.</text>
</comment>
<evidence type="ECO:0000256" key="7">
    <source>
        <dbReference type="HAMAP-Rule" id="MF_00558"/>
    </source>
</evidence>
<evidence type="ECO:0000256" key="3">
    <source>
        <dbReference type="ARBA" id="ARBA00022598"/>
    </source>
</evidence>
<proteinExistence type="inferred from homology"/>
<evidence type="ECO:0000256" key="8">
    <source>
        <dbReference type="PROSITE-ProRule" id="PRU00409"/>
    </source>
</evidence>
<feature type="binding site" evidence="7">
    <location>
        <position position="46"/>
    </location>
    <ligand>
        <name>ATP</name>
        <dbReference type="ChEBI" id="CHEBI:30616"/>
    </ligand>
</feature>
<reference evidence="10 11" key="1">
    <citation type="submission" date="2020-10" db="EMBL/GenBank/DDBJ databases">
        <title>Campylobacter californiensis sp. nov. isolated from cattle and feral swine in California.</title>
        <authorList>
            <person name="Miller W.G."/>
        </authorList>
    </citation>
    <scope>NUCLEOTIDE SEQUENCE [LARGE SCALE GENOMIC DNA]</scope>
    <source>
        <strain evidence="10 11">RM12919</strain>
    </source>
</reference>
<dbReference type="InterPro" id="IPR005809">
    <property type="entry name" value="Succ_CoA_ligase-like_bsu"/>
</dbReference>
<dbReference type="HAMAP" id="MF_00558">
    <property type="entry name" value="Succ_CoA_beta"/>
    <property type="match status" value="1"/>
</dbReference>
<protein>
    <recommendedName>
        <fullName evidence="7">Succinate--CoA ligase [ADP-forming] subunit beta</fullName>
        <ecNumber evidence="7">6.2.1.5</ecNumber>
    </recommendedName>
    <alternativeName>
        <fullName evidence="7">Succinyl-CoA synthetase subunit beta</fullName>
        <shortName evidence="7">SCS-beta</shortName>
    </alternativeName>
</protein>
<dbReference type="FunFam" id="3.40.50.261:FF:000001">
    <property type="entry name" value="Succinate--CoA ligase [ADP-forming] subunit beta"/>
    <property type="match status" value="1"/>
</dbReference>
<accession>A0ABD4JHV0</accession>
<dbReference type="Pfam" id="PF08442">
    <property type="entry name" value="ATP-grasp_2"/>
    <property type="match status" value="1"/>
</dbReference>
<dbReference type="Gene3D" id="3.40.50.261">
    <property type="entry name" value="Succinyl-CoA synthetase domains"/>
    <property type="match status" value="1"/>
</dbReference>
<feature type="binding site" evidence="7">
    <location>
        <position position="264"/>
    </location>
    <ligand>
        <name>substrate</name>
        <note>ligand shared with subunit alpha</note>
    </ligand>
</feature>
<feature type="binding site" evidence="7">
    <location>
        <position position="107"/>
    </location>
    <ligand>
        <name>ATP</name>
        <dbReference type="ChEBI" id="CHEBI:30616"/>
    </ligand>
</feature>
<dbReference type="PANTHER" id="PTHR11815:SF10">
    <property type="entry name" value="SUCCINATE--COA LIGASE [GDP-FORMING] SUBUNIT BETA, MITOCHONDRIAL"/>
    <property type="match status" value="1"/>
</dbReference>
<name>A0ABD4JHV0_9BACT</name>
<dbReference type="InterPro" id="IPR013650">
    <property type="entry name" value="ATP-grasp_succ-CoA_synth-type"/>
</dbReference>
<keyword evidence="3 7" id="KW-0436">Ligase</keyword>
<comment type="pathway">
    <text evidence="7">Carbohydrate metabolism; tricarboxylic acid cycle; succinate from succinyl-CoA (ligase route): step 1/1.</text>
</comment>
<feature type="binding site" evidence="7">
    <location>
        <position position="99"/>
    </location>
    <ligand>
        <name>ATP</name>
        <dbReference type="ChEBI" id="CHEBI:30616"/>
    </ligand>
</feature>
<dbReference type="SUPFAM" id="SSF52210">
    <property type="entry name" value="Succinyl-CoA synthetase domains"/>
    <property type="match status" value="1"/>
</dbReference>
<dbReference type="GO" id="GO:0042709">
    <property type="term" value="C:succinate-CoA ligase complex"/>
    <property type="evidence" value="ECO:0007669"/>
    <property type="project" value="UniProtKB-ARBA"/>
</dbReference>
<organism evidence="10 11">
    <name type="scientific">Campylobacter californiensis</name>
    <dbReference type="NCBI Taxonomy" id="1032243"/>
    <lineage>
        <taxon>Bacteria</taxon>
        <taxon>Pseudomonadati</taxon>
        <taxon>Campylobacterota</taxon>
        <taxon>Epsilonproteobacteria</taxon>
        <taxon>Campylobacterales</taxon>
        <taxon>Campylobacteraceae</taxon>
        <taxon>Campylobacter</taxon>
    </lineage>
</organism>
<dbReference type="PIRSF" id="PIRSF001554">
    <property type="entry name" value="SucCS_beta"/>
    <property type="match status" value="1"/>
</dbReference>
<evidence type="ECO:0000256" key="4">
    <source>
        <dbReference type="ARBA" id="ARBA00022723"/>
    </source>
</evidence>
<sequence>MNIHEYQAKRIFKDYGINVANGILVANLNETKEALDVLQTDKFILKAQIHAGGRGLGGGVKITKDKQEALEWVASMLNTRLITKQTSKDAMLVEKIYIEEAIKFKQEIYLSLTFDRNNESISLIVSKNGDISIEEAAQISPHLIKNISIDPQIGLCLFHVQELVVFLDINKELALKLHETILKLYQIYIQKDANLIEINPLVLTQDDEIYALDAKISFDDSALFRHPEILALSDPSQADPSENEAKEQKLNYIKSNGSVGCVVNGAGLAMATMDIIKELGADAANFLDVGGSATSDGVAKAFRLILKDKNVKVIFVNIFGGIVRCDRIASGVIKACKEIGLDVPVVVRLDGTNAKEAMQMLKESALKGLHASQNLLDGAKLAVKLAKETSL</sequence>
<evidence type="ECO:0000313" key="11">
    <source>
        <dbReference type="Proteomes" id="UP001318760"/>
    </source>
</evidence>
<dbReference type="NCBIfam" id="TIGR01016">
    <property type="entry name" value="sucCoAbeta"/>
    <property type="match status" value="1"/>
</dbReference>
<keyword evidence="4 7" id="KW-0479">Metal-binding</keyword>
<keyword evidence="6 7" id="KW-0460">Magnesium</keyword>
<feature type="binding site" evidence="7">
    <location>
        <position position="199"/>
    </location>
    <ligand>
        <name>Mg(2+)</name>
        <dbReference type="ChEBI" id="CHEBI:18420"/>
    </ligand>
</feature>
<evidence type="ECO:0000256" key="6">
    <source>
        <dbReference type="ARBA" id="ARBA00022842"/>
    </source>
</evidence>
<feature type="domain" description="ATP-grasp" evidence="9">
    <location>
        <begin position="9"/>
        <end position="227"/>
    </location>
</feature>